<name>A0A437AQW9_9MICR</name>
<dbReference type="AlphaFoldDB" id="A0A437AQW9"/>
<protein>
    <submittedName>
        <fullName evidence="2">Uncharacterized protein</fullName>
    </submittedName>
</protein>
<gene>
    <name evidence="2" type="ORF">TUBRATIS_000700</name>
</gene>
<dbReference type="Proteomes" id="UP000282876">
    <property type="component" value="Unassembled WGS sequence"/>
</dbReference>
<evidence type="ECO:0000313" key="2">
    <source>
        <dbReference type="EMBL" id="RVD93413.1"/>
    </source>
</evidence>
<proteinExistence type="predicted"/>
<keyword evidence="3" id="KW-1185">Reference proteome</keyword>
<organism evidence="2 3">
    <name type="scientific">Tubulinosema ratisbonensis</name>
    <dbReference type="NCBI Taxonomy" id="291195"/>
    <lineage>
        <taxon>Eukaryota</taxon>
        <taxon>Fungi</taxon>
        <taxon>Fungi incertae sedis</taxon>
        <taxon>Microsporidia</taxon>
        <taxon>Tubulinosematoidea</taxon>
        <taxon>Tubulinosematidae</taxon>
        <taxon>Tubulinosema</taxon>
    </lineage>
</organism>
<keyword evidence="1" id="KW-0732">Signal</keyword>
<dbReference type="EMBL" id="RCSS01000019">
    <property type="protein sequence ID" value="RVD93413.1"/>
    <property type="molecule type" value="Genomic_DNA"/>
</dbReference>
<comment type="caution">
    <text evidence="2">The sequence shown here is derived from an EMBL/GenBank/DDBJ whole genome shotgun (WGS) entry which is preliminary data.</text>
</comment>
<evidence type="ECO:0000313" key="3">
    <source>
        <dbReference type="Proteomes" id="UP000282876"/>
    </source>
</evidence>
<sequence length="648" mass="76427">MPLMNNSFICLIIASIIVCSKRNSDTLPTILDTAVVKRVCKGLQDQNSKTYFFMSHDNQLNPVALQNVKRYIIENIEQIKSPEKLDLIKKLIEFKQEDDRLASLQCESIEKVDPLVFSITNTNNNLSIYKAVPTQEDKQNESTSLVNPCLRNVELTNPNSAPKVDTFQAKYDSLGDIKHSSVQAFKIFLEKYNFGSSVKIELSCIYECVLNGETNIHSEENHNLSSLILGLVSEPPILIWNMFLLKITTKTRFTFSGNYILSRNTNIFFDGIDYVYFFREIDSLEKTSFIRFNPIFRYLTKDLLDIGLFFKAGKTVEDENMISKIISIFELYFFNAYTRSLTSEADSKLELESYSSSDFIDDPVFETIVKEFNELYLGYTNKIKDLIYKSIGEYFETYTRKFHIKEPLQMQNRLVVWLVNLLTHEKNKIMLLIFPELKSIIRLIVQKKFFQKSTKRYHLFFSYFVFKIQVLKLYLKKGFIDQKDKNDFIFTESKFFNSFIFEMKAYISFFACNTLENPRLSKVLLFKTFLSFLRMKYPFILRQFRFDEFTHINECLAKFIDENIFVDEKKVPCNEKNKQDYCYKILLSIKKGLMLLKNSESSEVFCFHNKYCPFFQPSKKYYNEDIRNLLKENIQKLNEEIEKTFIVK</sequence>
<dbReference type="VEuPathDB" id="MicrosporidiaDB:TUBRATIS_000700"/>
<reference evidence="2 3" key="1">
    <citation type="submission" date="2018-10" db="EMBL/GenBank/DDBJ databases">
        <title>Draft genome sequence of the microsporidian Tubulinosema ratisbonensis.</title>
        <authorList>
            <person name="Polonais V."/>
            <person name="Peyretaillade E."/>
            <person name="Niehus S."/>
            <person name="Wawrzyniak I."/>
            <person name="Franchet A."/>
            <person name="Gaspin C."/>
            <person name="Reichstadt M."/>
            <person name="Belser C."/>
            <person name="Labadie K."/>
            <person name="Delbac F."/>
            <person name="Ferrandon D."/>
        </authorList>
    </citation>
    <scope>NUCLEOTIDE SEQUENCE [LARGE SCALE GENOMIC DNA]</scope>
    <source>
        <strain evidence="2 3">Franzen</strain>
    </source>
</reference>
<evidence type="ECO:0000256" key="1">
    <source>
        <dbReference type="SAM" id="SignalP"/>
    </source>
</evidence>
<feature type="signal peptide" evidence="1">
    <location>
        <begin position="1"/>
        <end position="24"/>
    </location>
</feature>
<accession>A0A437AQW9</accession>
<feature type="chain" id="PRO_5019578569" evidence="1">
    <location>
        <begin position="25"/>
        <end position="648"/>
    </location>
</feature>